<name>A0A5C6B5A3_9BACT</name>
<dbReference type="Gene3D" id="2.130.10.10">
    <property type="entry name" value="YVTN repeat-like/Quinoprotein amine dehydrogenase"/>
    <property type="match status" value="2"/>
</dbReference>
<protein>
    <submittedName>
        <fullName evidence="5">Outer membrane biogenesis protein BamB</fullName>
    </submittedName>
</protein>
<dbReference type="InterPro" id="IPR011047">
    <property type="entry name" value="Quinoprotein_ADH-like_sf"/>
</dbReference>
<gene>
    <name evidence="5" type="ORF">Pla52n_22110</name>
</gene>
<dbReference type="SUPFAM" id="SSF49899">
    <property type="entry name" value="Concanavalin A-like lectins/glucanases"/>
    <property type="match status" value="1"/>
</dbReference>
<dbReference type="PANTHER" id="PTHR34512">
    <property type="entry name" value="CELL SURFACE PROTEIN"/>
    <property type="match status" value="1"/>
</dbReference>
<evidence type="ECO:0000313" key="6">
    <source>
        <dbReference type="Proteomes" id="UP000320176"/>
    </source>
</evidence>
<keyword evidence="2" id="KW-1015">Disulfide bond</keyword>
<dbReference type="CDD" id="cd00110">
    <property type="entry name" value="LamG"/>
    <property type="match status" value="1"/>
</dbReference>
<evidence type="ECO:0000256" key="2">
    <source>
        <dbReference type="ARBA" id="ARBA00023157"/>
    </source>
</evidence>
<accession>A0A5C6B5A3</accession>
<dbReference type="RefSeq" id="WP_231741893.1">
    <property type="nucleotide sequence ID" value="NZ_CP151726.1"/>
</dbReference>
<keyword evidence="1" id="KW-0732">Signal</keyword>
<keyword evidence="6" id="KW-1185">Reference proteome</keyword>
<evidence type="ECO:0000256" key="3">
    <source>
        <dbReference type="SAM" id="MobiDB-lite"/>
    </source>
</evidence>
<dbReference type="Pfam" id="PF13360">
    <property type="entry name" value="PQQ_2"/>
    <property type="match status" value="2"/>
</dbReference>
<proteinExistence type="predicted"/>
<dbReference type="SMART" id="SM00564">
    <property type="entry name" value="PQQ"/>
    <property type="match status" value="6"/>
</dbReference>
<dbReference type="Pfam" id="PF13385">
    <property type="entry name" value="Laminin_G_3"/>
    <property type="match status" value="1"/>
</dbReference>
<dbReference type="SUPFAM" id="SSF50998">
    <property type="entry name" value="Quinoprotein alcohol dehydrogenase-like"/>
    <property type="match status" value="2"/>
</dbReference>
<feature type="compositionally biased region" description="Low complexity" evidence="3">
    <location>
        <begin position="1176"/>
        <end position="1187"/>
    </location>
</feature>
<organism evidence="5 6">
    <name type="scientific">Stieleria varia</name>
    <dbReference type="NCBI Taxonomy" id="2528005"/>
    <lineage>
        <taxon>Bacteria</taxon>
        <taxon>Pseudomonadati</taxon>
        <taxon>Planctomycetota</taxon>
        <taxon>Planctomycetia</taxon>
        <taxon>Pirellulales</taxon>
        <taxon>Pirellulaceae</taxon>
        <taxon>Stieleria</taxon>
    </lineage>
</organism>
<dbReference type="InterPro" id="IPR015943">
    <property type="entry name" value="WD40/YVTN_repeat-like_dom_sf"/>
</dbReference>
<feature type="region of interest" description="Disordered" evidence="3">
    <location>
        <begin position="943"/>
        <end position="975"/>
    </location>
</feature>
<dbReference type="InterPro" id="IPR001791">
    <property type="entry name" value="Laminin_G"/>
</dbReference>
<feature type="region of interest" description="Disordered" evidence="3">
    <location>
        <begin position="1176"/>
        <end position="1195"/>
    </location>
</feature>
<dbReference type="InterPro" id="IPR002372">
    <property type="entry name" value="PQQ_rpt_dom"/>
</dbReference>
<sequence length="1309" mass="142917">MSRHFVLAFFLHCCVVLVPVSESNADTADDAKQILSQADFSGGFIVHLDAGDGRLTAALRQNDSTQVHGLVRGDGDIEPIRDRIRSEGHYGDVAIDRLEGTELPYVDNLVNLLVTDSLGDVSMEEVQRVLVPNGIALIKRDGQWTKVVKPRPDNIDDWSHYLHDASGNSVARDDVVAPPRHLQWVGSPRWSRHHDRMASMSALVSSGGRMFYIMDEGSRISIQLPPKWKLIARDAFNGSILWKKDIAEWQPHLWPLKSGPTQLSRRLVSTDKEVFVTLGFNAPLTALDTATGDVLRTYEGSDATEEIISTDGLLFLVVRKGKAELADYAPLHPTVGDQARSRDFFWNEEPRVLMAYEASTGKQLWAKQTKISPLTMAAAQSQLYFHDGEKIVSLDGRTGDVVWESESVTRRDSFTFNFGPRLVVYEDVVLYSGGDGKMISSDAKSGEKLWDASFPNSGYQSPQDLMVVNGLVWLAPLTSGKDSGVYTGRNPRTGEVVKQFAPDVDTYWFHHRCYIAKATDNFLMPSRTGIEFVDPEKEHWDIHHWVRGGCLYGVMPCNGLTYAPPHNCACYPEAKLFGFNALAPLAPTRPIPAAVPEEGRLEIGQAINSPLTSVEDAEASAVDDWPTYRHDGGRSGTAGAPIDADVKSKWTVTLGGRLTSPVIADGLVYVAQIDEHTLHALDEQTGQSKWTFTAGARIDSPPTVYRGRVIFGGADGWVYCLNTNGKLAWRYRAAPIDRRAMAYEQLESLWPVHGSVLMHDDTVYCVAGRSNFLDGGLRLLRLDLATGKKLSETIMDETNPETGNNMQEKLQILQMPVGLPDILSTDGRFIFMKSQKFDFEGNRLEIGPNSGDFAQQASKQRGPDAHIFAPMGFLDDTWFHRSYWVLGQSFAGGHGGYYQAGRFAPSGRILVKGNGYVYGYGRKPQYLRWTTVLEHQLFAAEQNPPEIPKDFGNKGGGNASVGAPSASFPKSPSLNPQGKPITVEAWVSATKPQGVVIARGGPTAGFALTLQNGKPQFMVRNNSELATVEGPKRIVGGWHHLVGVLNEDKTMQLYVDGQLAGSGVANGLLSTDPVQGLDVGADGQSAVGEYKSPMPFSGAIDEVRLYFLAANAEQIAKRYNDGSEISSEAVLAVSFDDGTARDHSLHRNNGTLEGGKLIDGKFGKAVQFSARNVAANNKPAAKKPGANSTTKPGDSLVKPTWAQDVPIYVRGMVLAGHHLFIVGPPDTIDEEETFQKLSESDQEVQTLLDAQDAALMGQDGASLLAVNIDTGEVEHEVKLDSLPAWDGLAGANECLFLSTLDGSVMCFGK</sequence>
<evidence type="ECO:0000313" key="5">
    <source>
        <dbReference type="EMBL" id="TWU06489.1"/>
    </source>
</evidence>
<dbReference type="InterPro" id="IPR018391">
    <property type="entry name" value="PQQ_b-propeller_rpt"/>
</dbReference>
<reference evidence="5 6" key="1">
    <citation type="submission" date="2019-02" db="EMBL/GenBank/DDBJ databases">
        <title>Deep-cultivation of Planctomycetes and their phenomic and genomic characterization uncovers novel biology.</title>
        <authorList>
            <person name="Wiegand S."/>
            <person name="Jogler M."/>
            <person name="Boedeker C."/>
            <person name="Pinto D."/>
            <person name="Vollmers J."/>
            <person name="Rivas-Marin E."/>
            <person name="Kohn T."/>
            <person name="Peeters S.H."/>
            <person name="Heuer A."/>
            <person name="Rast P."/>
            <person name="Oberbeckmann S."/>
            <person name="Bunk B."/>
            <person name="Jeske O."/>
            <person name="Meyerdierks A."/>
            <person name="Storesund J.E."/>
            <person name="Kallscheuer N."/>
            <person name="Luecker S."/>
            <person name="Lage O.M."/>
            <person name="Pohl T."/>
            <person name="Merkel B.J."/>
            <person name="Hornburger P."/>
            <person name="Mueller R.-W."/>
            <person name="Bruemmer F."/>
            <person name="Labrenz M."/>
            <person name="Spormann A.M."/>
            <person name="Op Den Camp H."/>
            <person name="Overmann J."/>
            <person name="Amann R."/>
            <person name="Jetten M.S.M."/>
            <person name="Mascher T."/>
            <person name="Medema M.H."/>
            <person name="Devos D.P."/>
            <person name="Kaster A.-K."/>
            <person name="Ovreas L."/>
            <person name="Rohde M."/>
            <person name="Galperin M.Y."/>
            <person name="Jogler C."/>
        </authorList>
    </citation>
    <scope>NUCLEOTIDE SEQUENCE [LARGE SCALE GENOMIC DNA]</scope>
    <source>
        <strain evidence="5 6">Pla52n</strain>
    </source>
</reference>
<dbReference type="Proteomes" id="UP000320176">
    <property type="component" value="Unassembled WGS sequence"/>
</dbReference>
<evidence type="ECO:0000256" key="1">
    <source>
        <dbReference type="ARBA" id="ARBA00022729"/>
    </source>
</evidence>
<dbReference type="InterPro" id="IPR013320">
    <property type="entry name" value="ConA-like_dom_sf"/>
</dbReference>
<comment type="caution">
    <text evidence="5">The sequence shown here is derived from an EMBL/GenBank/DDBJ whole genome shotgun (WGS) entry which is preliminary data.</text>
</comment>
<dbReference type="EMBL" id="SJPN01000002">
    <property type="protein sequence ID" value="TWU06489.1"/>
    <property type="molecule type" value="Genomic_DNA"/>
</dbReference>
<dbReference type="InterPro" id="IPR006558">
    <property type="entry name" value="LamG-like"/>
</dbReference>
<dbReference type="SMART" id="SM00560">
    <property type="entry name" value="LamGL"/>
    <property type="match status" value="1"/>
</dbReference>
<dbReference type="Gene3D" id="2.60.120.200">
    <property type="match status" value="2"/>
</dbReference>
<feature type="domain" description="LamG-like jellyroll fold" evidence="4">
    <location>
        <begin position="979"/>
        <end position="1113"/>
    </location>
</feature>
<evidence type="ECO:0000259" key="4">
    <source>
        <dbReference type="SMART" id="SM00560"/>
    </source>
</evidence>
<dbReference type="PANTHER" id="PTHR34512:SF30">
    <property type="entry name" value="OUTER MEMBRANE PROTEIN ASSEMBLY FACTOR BAMB"/>
    <property type="match status" value="1"/>
</dbReference>